<feature type="transmembrane region" description="Helical" evidence="1">
    <location>
        <begin position="45"/>
        <end position="69"/>
    </location>
</feature>
<feature type="transmembrane region" description="Helical" evidence="1">
    <location>
        <begin position="106"/>
        <end position="127"/>
    </location>
</feature>
<evidence type="ECO:0000313" key="4">
    <source>
        <dbReference type="Proteomes" id="UP000666915"/>
    </source>
</evidence>
<feature type="transmembrane region" description="Helical" evidence="1">
    <location>
        <begin position="81"/>
        <end position="100"/>
    </location>
</feature>
<evidence type="ECO:0000256" key="2">
    <source>
        <dbReference type="SAM" id="SignalP"/>
    </source>
</evidence>
<evidence type="ECO:0000256" key="1">
    <source>
        <dbReference type="SAM" id="Phobius"/>
    </source>
</evidence>
<comment type="caution">
    <text evidence="3">The sequence shown here is derived from an EMBL/GenBank/DDBJ whole genome shotgun (WGS) entry which is preliminary data.</text>
</comment>
<dbReference type="EMBL" id="JAGEOK010000002">
    <property type="protein sequence ID" value="MBO2436643.1"/>
    <property type="molecule type" value="Genomic_DNA"/>
</dbReference>
<keyword evidence="1" id="KW-0472">Membrane</keyword>
<dbReference type="Proteomes" id="UP000666915">
    <property type="component" value="Unassembled WGS sequence"/>
</dbReference>
<organism evidence="3 4">
    <name type="scientific">Actinomadura nitritigenes</name>
    <dbReference type="NCBI Taxonomy" id="134602"/>
    <lineage>
        <taxon>Bacteria</taxon>
        <taxon>Bacillati</taxon>
        <taxon>Actinomycetota</taxon>
        <taxon>Actinomycetes</taxon>
        <taxon>Streptosporangiales</taxon>
        <taxon>Thermomonosporaceae</taxon>
        <taxon>Actinomadura</taxon>
    </lineage>
</organism>
<gene>
    <name evidence="3" type="ORF">J4557_03830</name>
</gene>
<name>A0ABS3QT49_9ACTN</name>
<sequence length="138" mass="13894">MPDRRRAATTVLLTAAAALAVLAALAVVVSAAAFAAPSLASSDAFYWTSAAAAALVQLPIGFLAARLTAPRLRRAGVSGPVLLPLLAALGPAVPAVLANLRPVEHVAPPLNVLAPLCALAAGTLLGLRRTARESTSLY</sequence>
<keyword evidence="4" id="KW-1185">Reference proteome</keyword>
<reference evidence="3 4" key="1">
    <citation type="submission" date="2021-03" db="EMBL/GenBank/DDBJ databases">
        <authorList>
            <person name="Kanchanasin P."/>
            <person name="Saeng-In P."/>
            <person name="Phongsopitanun W."/>
            <person name="Yuki M."/>
            <person name="Kudo T."/>
            <person name="Ohkuma M."/>
            <person name="Tanasupawat S."/>
        </authorList>
    </citation>
    <scope>NUCLEOTIDE SEQUENCE [LARGE SCALE GENOMIC DNA]</scope>
    <source>
        <strain evidence="3 4">L46</strain>
    </source>
</reference>
<keyword evidence="1" id="KW-1133">Transmembrane helix</keyword>
<keyword evidence="2" id="KW-0732">Signal</keyword>
<keyword evidence="1" id="KW-0812">Transmembrane</keyword>
<proteinExistence type="predicted"/>
<protein>
    <submittedName>
        <fullName evidence="3">Uncharacterized protein</fullName>
    </submittedName>
</protein>
<feature type="chain" id="PRO_5046976075" evidence="2">
    <location>
        <begin position="36"/>
        <end position="138"/>
    </location>
</feature>
<accession>A0ABS3QT49</accession>
<dbReference type="RefSeq" id="WP_208264927.1">
    <property type="nucleotide sequence ID" value="NZ_BAAAGM010000085.1"/>
</dbReference>
<feature type="signal peptide" evidence="2">
    <location>
        <begin position="1"/>
        <end position="35"/>
    </location>
</feature>
<evidence type="ECO:0000313" key="3">
    <source>
        <dbReference type="EMBL" id="MBO2436643.1"/>
    </source>
</evidence>